<reference evidence="2 3" key="1">
    <citation type="submission" date="2016-04" db="EMBL/GenBank/DDBJ databases">
        <title>ATOL: Assembling a taxonomically balanced genome-scale reconstruction of the evolutionary history of the Enterobacteriaceae.</title>
        <authorList>
            <person name="Plunkett G.III."/>
            <person name="Neeno-Eckwall E.C."/>
            <person name="Glasner J.D."/>
            <person name="Perna N.T."/>
        </authorList>
    </citation>
    <scope>NUCLEOTIDE SEQUENCE [LARGE SCALE GENOMIC DNA]</scope>
    <source>
        <strain evidence="2 3">ATCC 51607</strain>
    </source>
</reference>
<proteinExistence type="predicted"/>
<dbReference type="Pfam" id="PF13391">
    <property type="entry name" value="HNH_2"/>
    <property type="match status" value="1"/>
</dbReference>
<dbReference type="PATRIC" id="fig|1354255.3.peg.1704"/>
<protein>
    <recommendedName>
        <fullName evidence="1">HNH nuclease domain-containing protein</fullName>
    </recommendedName>
</protein>
<dbReference type="AlphaFoldDB" id="A0A1B7HT83"/>
<keyword evidence="3" id="KW-1185">Reference proteome</keyword>
<dbReference type="Proteomes" id="UP000078286">
    <property type="component" value="Unassembled WGS sequence"/>
</dbReference>
<accession>A0A1B7HT83</accession>
<comment type="caution">
    <text evidence="2">The sequence shown here is derived from an EMBL/GenBank/DDBJ whole genome shotgun (WGS) entry which is preliminary data.</text>
</comment>
<feature type="domain" description="HNH nuclease" evidence="1">
    <location>
        <begin position="217"/>
        <end position="265"/>
    </location>
</feature>
<evidence type="ECO:0000259" key="1">
    <source>
        <dbReference type="Pfam" id="PF13391"/>
    </source>
</evidence>
<organism evidence="2 3">
    <name type="scientific">Buttiauxella noackiae ATCC 51607</name>
    <dbReference type="NCBI Taxonomy" id="1354255"/>
    <lineage>
        <taxon>Bacteria</taxon>
        <taxon>Pseudomonadati</taxon>
        <taxon>Pseudomonadota</taxon>
        <taxon>Gammaproteobacteria</taxon>
        <taxon>Enterobacterales</taxon>
        <taxon>Enterobacteriaceae</taxon>
        <taxon>Buttiauxella</taxon>
    </lineage>
</organism>
<sequence length="313" mass="36036">MQQAWSFKTIKHDDLRYHGNDGYDDDYSKHYRYNNFVANHKNVKVGDVVIITDRNAVLGVSLITQLTTRGVEKSSNKCPYPECNAKKLLIRKTLQPKWRCSNNHTFDSPLIISGPATEFTAEYGDNYRQVNSINMAQLKEKTLRYNVQSSIQEVDLNWVSSVFGLASFLGPTINIHDADEDVERSSSDERKIVERSIKQRRGQRSFRNCLITKNAKCAITGCELVDILEAAHIDAYRNDSHNNVRNGILLRSDIHTLFDLNLMAIHPHHLTIHFSKLVKEKYYLEFEGKKISINHSLSIEALKDRWTLFDACF</sequence>
<name>A0A1B7HT83_9ENTR</name>
<evidence type="ECO:0000313" key="3">
    <source>
        <dbReference type="Proteomes" id="UP000078286"/>
    </source>
</evidence>
<evidence type="ECO:0000313" key="2">
    <source>
        <dbReference type="EMBL" id="OAT18825.1"/>
    </source>
</evidence>
<dbReference type="EMBL" id="LXEO01000017">
    <property type="protein sequence ID" value="OAT18825.1"/>
    <property type="molecule type" value="Genomic_DNA"/>
</dbReference>
<dbReference type="RefSeq" id="WP_245164689.1">
    <property type="nucleotide sequence ID" value="NZ_LXEO01000017.1"/>
</dbReference>
<gene>
    <name evidence="2" type="ORF">M979_1649</name>
</gene>
<dbReference type="InterPro" id="IPR003615">
    <property type="entry name" value="HNH_nuc"/>
</dbReference>